<dbReference type="AlphaFoldDB" id="N1PIZ4"/>
<keyword evidence="2" id="KW-1185">Reference proteome</keyword>
<evidence type="ECO:0000313" key="2">
    <source>
        <dbReference type="Proteomes" id="UP000016933"/>
    </source>
</evidence>
<reference evidence="1 2" key="2">
    <citation type="journal article" date="2012" name="PLoS Pathog.">
        <title>Diverse lifestyles and strategies of plant pathogenesis encoded in the genomes of eighteen Dothideomycetes fungi.</title>
        <authorList>
            <person name="Ohm R.A."/>
            <person name="Feau N."/>
            <person name="Henrissat B."/>
            <person name="Schoch C.L."/>
            <person name="Horwitz B.A."/>
            <person name="Barry K.W."/>
            <person name="Condon B.J."/>
            <person name="Copeland A.C."/>
            <person name="Dhillon B."/>
            <person name="Glaser F."/>
            <person name="Hesse C.N."/>
            <person name="Kosti I."/>
            <person name="LaButti K."/>
            <person name="Lindquist E.A."/>
            <person name="Lucas S."/>
            <person name="Salamov A.A."/>
            <person name="Bradshaw R.E."/>
            <person name="Ciuffetti L."/>
            <person name="Hamelin R.C."/>
            <person name="Kema G.H.J."/>
            <person name="Lawrence C."/>
            <person name="Scott J.A."/>
            <person name="Spatafora J.W."/>
            <person name="Turgeon B.G."/>
            <person name="de Wit P.J.G.M."/>
            <person name="Zhong S."/>
            <person name="Goodwin S.B."/>
            <person name="Grigoriev I.V."/>
        </authorList>
    </citation>
    <scope>NUCLEOTIDE SEQUENCE [LARGE SCALE GENOMIC DNA]</scope>
    <source>
        <strain evidence="2">NZE10 / CBS 128990</strain>
    </source>
</reference>
<reference evidence="2" key="1">
    <citation type="journal article" date="2012" name="PLoS Genet.">
        <title>The genomes of the fungal plant pathogens Cladosporium fulvum and Dothistroma septosporum reveal adaptation to different hosts and lifestyles but also signatures of common ancestry.</title>
        <authorList>
            <person name="de Wit P.J.G.M."/>
            <person name="van der Burgt A."/>
            <person name="Oekmen B."/>
            <person name="Stergiopoulos I."/>
            <person name="Abd-Elsalam K.A."/>
            <person name="Aerts A.L."/>
            <person name="Bahkali A.H."/>
            <person name="Beenen H.G."/>
            <person name="Chettri P."/>
            <person name="Cox M.P."/>
            <person name="Datema E."/>
            <person name="de Vries R.P."/>
            <person name="Dhillon B."/>
            <person name="Ganley A.R."/>
            <person name="Griffiths S.A."/>
            <person name="Guo Y."/>
            <person name="Hamelin R.C."/>
            <person name="Henrissat B."/>
            <person name="Kabir M.S."/>
            <person name="Jashni M.K."/>
            <person name="Kema G."/>
            <person name="Klaubauf S."/>
            <person name="Lapidus A."/>
            <person name="Levasseur A."/>
            <person name="Lindquist E."/>
            <person name="Mehrabi R."/>
            <person name="Ohm R.A."/>
            <person name="Owen T.J."/>
            <person name="Salamov A."/>
            <person name="Schwelm A."/>
            <person name="Schijlen E."/>
            <person name="Sun H."/>
            <person name="van den Burg H.A."/>
            <person name="van Ham R.C.H.J."/>
            <person name="Zhang S."/>
            <person name="Goodwin S.B."/>
            <person name="Grigoriev I.V."/>
            <person name="Collemare J."/>
            <person name="Bradshaw R.E."/>
        </authorList>
    </citation>
    <scope>NUCLEOTIDE SEQUENCE [LARGE SCALE GENOMIC DNA]</scope>
    <source>
        <strain evidence="2">NZE10 / CBS 128990</strain>
    </source>
</reference>
<proteinExistence type="predicted"/>
<organism evidence="1 2">
    <name type="scientific">Dothistroma septosporum (strain NZE10 / CBS 128990)</name>
    <name type="common">Red band needle blight fungus</name>
    <name type="synonym">Mycosphaerella pini</name>
    <dbReference type="NCBI Taxonomy" id="675120"/>
    <lineage>
        <taxon>Eukaryota</taxon>
        <taxon>Fungi</taxon>
        <taxon>Dikarya</taxon>
        <taxon>Ascomycota</taxon>
        <taxon>Pezizomycotina</taxon>
        <taxon>Dothideomycetes</taxon>
        <taxon>Dothideomycetidae</taxon>
        <taxon>Mycosphaerellales</taxon>
        <taxon>Mycosphaerellaceae</taxon>
        <taxon>Dothistroma</taxon>
    </lineage>
</organism>
<evidence type="ECO:0000313" key="1">
    <source>
        <dbReference type="EMBL" id="EME41281.1"/>
    </source>
</evidence>
<gene>
    <name evidence="1" type="ORF">DOTSEDRAFT_46306</name>
</gene>
<dbReference type="HOGENOM" id="CLU_1447646_0_0_1"/>
<dbReference type="Proteomes" id="UP000016933">
    <property type="component" value="Unassembled WGS sequence"/>
</dbReference>
<accession>N1PIZ4</accession>
<name>N1PIZ4_DOTSN</name>
<sequence>MDIGRLSLEGIRAAIDAVFVDAHGKTPPVGDVRSSVLFGFELLKAVGAVVDPVGFVMTTKVCYRLSPGPAYRSLLVLSGTRQYAGKPTIAQVGGSLLFVPDGRLSWRRIFIARRTRITLKDESGRAGRCCVVVTPGTCAAEGAVAVIHAGRTLPSAMSSAALVNSPAAPGFDSADSAGSRTQCSIGA</sequence>
<protein>
    <submittedName>
        <fullName evidence="1">Uncharacterized protein</fullName>
    </submittedName>
</protein>
<dbReference type="EMBL" id="KB446542">
    <property type="protein sequence ID" value="EME41281.1"/>
    <property type="molecule type" value="Genomic_DNA"/>
</dbReference>